<proteinExistence type="predicted"/>
<name>A0AAV4Q0Y5_CAEEX</name>
<feature type="region of interest" description="Disordered" evidence="1">
    <location>
        <begin position="52"/>
        <end position="74"/>
    </location>
</feature>
<evidence type="ECO:0000313" key="2">
    <source>
        <dbReference type="EMBL" id="GIY03090.1"/>
    </source>
</evidence>
<reference evidence="2 3" key="1">
    <citation type="submission" date="2021-06" db="EMBL/GenBank/DDBJ databases">
        <title>Caerostris extrusa draft genome.</title>
        <authorList>
            <person name="Kono N."/>
            <person name="Arakawa K."/>
        </authorList>
    </citation>
    <scope>NUCLEOTIDE SEQUENCE [LARGE SCALE GENOMIC DNA]</scope>
</reference>
<protein>
    <submittedName>
        <fullName evidence="2">Uncharacterized protein</fullName>
    </submittedName>
</protein>
<evidence type="ECO:0000313" key="3">
    <source>
        <dbReference type="Proteomes" id="UP001054945"/>
    </source>
</evidence>
<comment type="caution">
    <text evidence="2">The sequence shown here is derived from an EMBL/GenBank/DDBJ whole genome shotgun (WGS) entry which is preliminary data.</text>
</comment>
<evidence type="ECO:0000256" key="1">
    <source>
        <dbReference type="SAM" id="MobiDB-lite"/>
    </source>
</evidence>
<organism evidence="2 3">
    <name type="scientific">Caerostris extrusa</name>
    <name type="common">Bark spider</name>
    <name type="synonym">Caerostris bankana</name>
    <dbReference type="NCBI Taxonomy" id="172846"/>
    <lineage>
        <taxon>Eukaryota</taxon>
        <taxon>Metazoa</taxon>
        <taxon>Ecdysozoa</taxon>
        <taxon>Arthropoda</taxon>
        <taxon>Chelicerata</taxon>
        <taxon>Arachnida</taxon>
        <taxon>Araneae</taxon>
        <taxon>Araneomorphae</taxon>
        <taxon>Entelegynae</taxon>
        <taxon>Araneoidea</taxon>
        <taxon>Araneidae</taxon>
        <taxon>Caerostris</taxon>
    </lineage>
</organism>
<keyword evidence="3" id="KW-1185">Reference proteome</keyword>
<dbReference type="Proteomes" id="UP001054945">
    <property type="component" value="Unassembled WGS sequence"/>
</dbReference>
<dbReference type="EMBL" id="BPLR01005537">
    <property type="protein sequence ID" value="GIY03090.1"/>
    <property type="molecule type" value="Genomic_DNA"/>
</dbReference>
<gene>
    <name evidence="2" type="ORF">CEXT_389961</name>
</gene>
<accession>A0AAV4Q0Y5</accession>
<dbReference type="AlphaFoldDB" id="A0AAV4Q0Y5"/>
<sequence length="74" mass="8546">MKLFTKNVNRIQEQLREFMMSVFRRIDVHRIARQLSRTPTVLFVTQIEETGKIGHSSDTGTSAETGPDLDEKRP</sequence>